<gene>
    <name evidence="3" type="ORF">HHK36_020547</name>
</gene>
<dbReference type="Pfam" id="PF01535">
    <property type="entry name" value="PPR"/>
    <property type="match status" value="3"/>
</dbReference>
<dbReference type="PROSITE" id="PS51375">
    <property type="entry name" value="PPR"/>
    <property type="match status" value="2"/>
</dbReference>
<dbReference type="InterPro" id="IPR046960">
    <property type="entry name" value="PPR_At4g14850-like_plant"/>
</dbReference>
<dbReference type="PANTHER" id="PTHR47926">
    <property type="entry name" value="PENTATRICOPEPTIDE REPEAT-CONTAINING PROTEIN"/>
    <property type="match status" value="1"/>
</dbReference>
<comment type="caution">
    <text evidence="3">The sequence shown here is derived from an EMBL/GenBank/DDBJ whole genome shotgun (WGS) entry which is preliminary data.</text>
</comment>
<dbReference type="NCBIfam" id="TIGR00756">
    <property type="entry name" value="PPR"/>
    <property type="match status" value="1"/>
</dbReference>
<evidence type="ECO:0000256" key="1">
    <source>
        <dbReference type="ARBA" id="ARBA00022737"/>
    </source>
</evidence>
<keyword evidence="4" id="KW-1185">Reference proteome</keyword>
<organism evidence="3 4">
    <name type="scientific">Tetracentron sinense</name>
    <name type="common">Spur-leaf</name>
    <dbReference type="NCBI Taxonomy" id="13715"/>
    <lineage>
        <taxon>Eukaryota</taxon>
        <taxon>Viridiplantae</taxon>
        <taxon>Streptophyta</taxon>
        <taxon>Embryophyta</taxon>
        <taxon>Tracheophyta</taxon>
        <taxon>Spermatophyta</taxon>
        <taxon>Magnoliopsida</taxon>
        <taxon>Trochodendrales</taxon>
        <taxon>Trochodendraceae</taxon>
        <taxon>Tetracentron</taxon>
    </lineage>
</organism>
<dbReference type="Proteomes" id="UP000655225">
    <property type="component" value="Unassembled WGS sequence"/>
</dbReference>
<dbReference type="EMBL" id="JABCRI010000014">
    <property type="protein sequence ID" value="KAF8394339.1"/>
    <property type="molecule type" value="Genomic_DNA"/>
</dbReference>
<dbReference type="FunFam" id="1.25.40.10:FF:000158">
    <property type="entry name" value="pentatricopeptide repeat-containing protein At2g33680"/>
    <property type="match status" value="1"/>
</dbReference>
<name>A0A835DBQ1_TETSI</name>
<feature type="repeat" description="PPR" evidence="2">
    <location>
        <begin position="25"/>
        <end position="59"/>
    </location>
</feature>
<dbReference type="GO" id="GO:0099402">
    <property type="term" value="P:plant organ development"/>
    <property type="evidence" value="ECO:0007669"/>
    <property type="project" value="UniProtKB-ARBA"/>
</dbReference>
<dbReference type="GO" id="GO:0003723">
    <property type="term" value="F:RNA binding"/>
    <property type="evidence" value="ECO:0007669"/>
    <property type="project" value="InterPro"/>
</dbReference>
<evidence type="ECO:0008006" key="5">
    <source>
        <dbReference type="Google" id="ProtNLM"/>
    </source>
</evidence>
<dbReference type="AlphaFoldDB" id="A0A835DBQ1"/>
<evidence type="ECO:0000256" key="2">
    <source>
        <dbReference type="PROSITE-ProRule" id="PRU00708"/>
    </source>
</evidence>
<dbReference type="Pfam" id="PF13041">
    <property type="entry name" value="PPR_2"/>
    <property type="match status" value="1"/>
</dbReference>
<keyword evidence="1" id="KW-0677">Repeat</keyword>
<dbReference type="GO" id="GO:0009451">
    <property type="term" value="P:RNA modification"/>
    <property type="evidence" value="ECO:0007669"/>
    <property type="project" value="InterPro"/>
</dbReference>
<dbReference type="OrthoDB" id="1937829at2759"/>
<evidence type="ECO:0000313" key="4">
    <source>
        <dbReference type="Proteomes" id="UP000655225"/>
    </source>
</evidence>
<protein>
    <recommendedName>
        <fullName evidence="5">Pentatricopeptide repeat-containing protein</fullName>
    </recommendedName>
</protein>
<proteinExistence type="predicted"/>
<feature type="repeat" description="PPR" evidence="2">
    <location>
        <begin position="165"/>
        <end position="199"/>
    </location>
</feature>
<sequence>MIFGYGNNGKVDIARELFDRIPERNVVSWMTIICGYVKVCDMVEAQALFETMPTKDLASWKIMVSIESHAHAMAHMEATLASNSQLNHKRKSRGRSRFTAEEKLKETITLLAVGNSRYGETIVRENVGPSHFSNLQLVTSLIDMYAKCGSIVKAFHVFEKAYQKDLVCYSTMVTAFANHGMGQDAIALFDVMHEANIKSDGITFLGILSACNHGGLVDEGKSFFKRMTEEFSIQPSNRHYTCVIDLLLVGSTAMLSWPELQQTSYSRLSQIILVKLFNGGGTEAKICDFMVVMLGINQLSFGLM</sequence>
<dbReference type="PANTHER" id="PTHR47926:SF457">
    <property type="entry name" value="PENTACOTRIPEPTIDE-REPEAT REGION OF PRORP DOMAIN-CONTAINING PROTEIN"/>
    <property type="match status" value="1"/>
</dbReference>
<evidence type="ECO:0000313" key="3">
    <source>
        <dbReference type="EMBL" id="KAF8394339.1"/>
    </source>
</evidence>
<dbReference type="InterPro" id="IPR002885">
    <property type="entry name" value="PPR_rpt"/>
</dbReference>
<dbReference type="OMA" id="IESHAHA"/>
<dbReference type="InterPro" id="IPR011990">
    <property type="entry name" value="TPR-like_helical_dom_sf"/>
</dbReference>
<dbReference type="Gene3D" id="1.25.40.10">
    <property type="entry name" value="Tetratricopeptide repeat domain"/>
    <property type="match status" value="2"/>
</dbReference>
<reference evidence="3 4" key="1">
    <citation type="submission" date="2020-04" db="EMBL/GenBank/DDBJ databases">
        <title>Plant Genome Project.</title>
        <authorList>
            <person name="Zhang R.-G."/>
        </authorList>
    </citation>
    <scope>NUCLEOTIDE SEQUENCE [LARGE SCALE GENOMIC DNA]</scope>
    <source>
        <strain evidence="3">YNK0</strain>
        <tissue evidence="3">Leaf</tissue>
    </source>
</reference>
<accession>A0A835DBQ1</accession>